<evidence type="ECO:0000259" key="1">
    <source>
        <dbReference type="PROSITE" id="PS50853"/>
    </source>
</evidence>
<proteinExistence type="predicted"/>
<dbReference type="EMBL" id="JAERRB010000002">
    <property type="protein sequence ID" value="MBL0740994.1"/>
    <property type="molecule type" value="Genomic_DNA"/>
</dbReference>
<name>A0ABS1KNG4_9BACT</name>
<dbReference type="RefSeq" id="WP_202008359.1">
    <property type="nucleotide sequence ID" value="NZ_JAERRB010000002.1"/>
</dbReference>
<sequence>MIQVKITTGFTRLRDEELDSRAQAIVAAMTGNTNFATPSPTLQVISAALKAFQDAAAEAAKGNRSVTALRDALRTDLIHKLNDLSLYVQLNCKNDLSILLSSGYKARKTSEPSTPIQMPQGLKVQATDVKGSVKVFVNKVENVVTYIFEYRPRAAPDAAWTSLFGTTRALTISGLQSGAEYMFRVGAVGTGPTVKYSTEVASFVL</sequence>
<dbReference type="Gene3D" id="2.60.40.10">
    <property type="entry name" value="Immunoglobulins"/>
    <property type="match status" value="1"/>
</dbReference>
<dbReference type="SUPFAM" id="SSF49265">
    <property type="entry name" value="Fibronectin type III"/>
    <property type="match status" value="1"/>
</dbReference>
<dbReference type="InterPro" id="IPR013783">
    <property type="entry name" value="Ig-like_fold"/>
</dbReference>
<evidence type="ECO:0000313" key="3">
    <source>
        <dbReference type="Proteomes" id="UP000613030"/>
    </source>
</evidence>
<dbReference type="Proteomes" id="UP000613030">
    <property type="component" value="Unassembled WGS sequence"/>
</dbReference>
<evidence type="ECO:0000313" key="2">
    <source>
        <dbReference type="EMBL" id="MBL0740994.1"/>
    </source>
</evidence>
<dbReference type="PROSITE" id="PS50853">
    <property type="entry name" value="FN3"/>
    <property type="match status" value="1"/>
</dbReference>
<dbReference type="CDD" id="cd00063">
    <property type="entry name" value="FN3"/>
    <property type="match status" value="1"/>
</dbReference>
<protein>
    <submittedName>
        <fullName evidence="2">Fibronectin type III domain-containing protein</fullName>
    </submittedName>
</protein>
<keyword evidence="3" id="KW-1185">Reference proteome</keyword>
<dbReference type="InterPro" id="IPR003961">
    <property type="entry name" value="FN3_dom"/>
</dbReference>
<feature type="domain" description="Fibronectin type-III" evidence="1">
    <location>
        <begin position="118"/>
        <end position="205"/>
    </location>
</feature>
<comment type="caution">
    <text evidence="2">The sequence shown here is derived from an EMBL/GenBank/DDBJ whole genome shotgun (WGS) entry which is preliminary data.</text>
</comment>
<reference evidence="2 3" key="1">
    <citation type="submission" date="2021-01" db="EMBL/GenBank/DDBJ databases">
        <title>Chryseolinea sp. Jin1 Genome sequencing and assembly.</title>
        <authorList>
            <person name="Kim I."/>
        </authorList>
    </citation>
    <scope>NUCLEOTIDE SEQUENCE [LARGE SCALE GENOMIC DNA]</scope>
    <source>
        <strain evidence="2 3">Jin1</strain>
    </source>
</reference>
<dbReference type="InterPro" id="IPR036116">
    <property type="entry name" value="FN3_sf"/>
</dbReference>
<gene>
    <name evidence="2" type="ORF">JI741_07170</name>
</gene>
<organism evidence="2 3">
    <name type="scientific">Chryseolinea lacunae</name>
    <dbReference type="NCBI Taxonomy" id="2801331"/>
    <lineage>
        <taxon>Bacteria</taxon>
        <taxon>Pseudomonadati</taxon>
        <taxon>Bacteroidota</taxon>
        <taxon>Cytophagia</taxon>
        <taxon>Cytophagales</taxon>
        <taxon>Fulvivirgaceae</taxon>
        <taxon>Chryseolinea</taxon>
    </lineage>
</organism>
<accession>A0ABS1KNG4</accession>